<name>A0A7M2WS27_9BACT</name>
<reference evidence="4 5" key="1">
    <citation type="submission" date="2020-10" db="EMBL/GenBank/DDBJ databases">
        <title>Wide distribution of Phycisphaera-like planctomycetes from WD2101 soil group in peatlands and genome analysis of the first cultivated representative.</title>
        <authorList>
            <person name="Dedysh S.N."/>
            <person name="Beletsky A.V."/>
            <person name="Ivanova A."/>
            <person name="Kulichevskaya I.S."/>
            <person name="Suzina N.E."/>
            <person name="Philippov D.A."/>
            <person name="Rakitin A.L."/>
            <person name="Mardanov A.V."/>
            <person name="Ravin N.V."/>
        </authorList>
    </citation>
    <scope>NUCLEOTIDE SEQUENCE [LARGE SCALE GENOMIC DNA]</scope>
    <source>
        <strain evidence="4 5">M1803</strain>
    </source>
</reference>
<keyword evidence="2" id="KW-0812">Transmembrane</keyword>
<keyword evidence="2" id="KW-0472">Membrane</keyword>
<evidence type="ECO:0000259" key="3">
    <source>
        <dbReference type="Pfam" id="PF00149"/>
    </source>
</evidence>
<gene>
    <name evidence="4" type="ORF">IPV69_18570</name>
</gene>
<feature type="transmembrane region" description="Helical" evidence="2">
    <location>
        <begin position="34"/>
        <end position="55"/>
    </location>
</feature>
<proteinExistence type="predicted"/>
<evidence type="ECO:0000313" key="5">
    <source>
        <dbReference type="Proteomes" id="UP000593765"/>
    </source>
</evidence>
<protein>
    <submittedName>
        <fullName evidence="4">Metallophosphoesterase</fullName>
    </submittedName>
</protein>
<dbReference type="AlphaFoldDB" id="A0A7M2WS27"/>
<feature type="transmembrane region" description="Helical" evidence="2">
    <location>
        <begin position="150"/>
        <end position="170"/>
    </location>
</feature>
<evidence type="ECO:0000256" key="2">
    <source>
        <dbReference type="SAM" id="Phobius"/>
    </source>
</evidence>
<dbReference type="PANTHER" id="PTHR31302:SF0">
    <property type="entry name" value="TRANSMEMBRANE PROTEIN WITH METALLOPHOSPHOESTERASE DOMAIN"/>
    <property type="match status" value="1"/>
</dbReference>
<dbReference type="EMBL" id="CP063458">
    <property type="protein sequence ID" value="QOV88243.1"/>
    <property type="molecule type" value="Genomic_DNA"/>
</dbReference>
<dbReference type="Gene3D" id="3.60.21.10">
    <property type="match status" value="1"/>
</dbReference>
<dbReference type="RefSeq" id="WP_206291218.1">
    <property type="nucleotide sequence ID" value="NZ_CP063458.1"/>
</dbReference>
<feature type="transmembrane region" description="Helical" evidence="2">
    <location>
        <begin position="6"/>
        <end position="22"/>
    </location>
</feature>
<evidence type="ECO:0000313" key="4">
    <source>
        <dbReference type="EMBL" id="QOV88243.1"/>
    </source>
</evidence>
<dbReference type="PANTHER" id="PTHR31302">
    <property type="entry name" value="TRANSMEMBRANE PROTEIN WITH METALLOPHOSPHOESTERASE DOMAIN-RELATED"/>
    <property type="match status" value="1"/>
</dbReference>
<dbReference type="Proteomes" id="UP000593765">
    <property type="component" value="Chromosome"/>
</dbReference>
<organism evidence="4 5">
    <name type="scientific">Humisphaera borealis</name>
    <dbReference type="NCBI Taxonomy" id="2807512"/>
    <lineage>
        <taxon>Bacteria</taxon>
        <taxon>Pseudomonadati</taxon>
        <taxon>Planctomycetota</taxon>
        <taxon>Phycisphaerae</taxon>
        <taxon>Tepidisphaerales</taxon>
        <taxon>Tepidisphaeraceae</taxon>
        <taxon>Humisphaera</taxon>
    </lineage>
</organism>
<keyword evidence="2" id="KW-1133">Transmembrane helix</keyword>
<sequence length="427" mass="46750">MAAFWFIIAFMFAGNVGWWLWADRRLRPLPVAPLWRSLLGLFIGLQLAYLVFFFIAPSTARRAHYYVPQDALGVFYLWCLIVLPTTVLLTLLVNGGRWGFRILGGGGKHAGPRLPSGGPPREPKEGHGQEYLPMPPEAQQSAPSLSRRQLLAAATVAIPPLLVGTGVVYGRHSIYDLRVRRVDLAVPQLPYDLNGLTIAHLSDIHVGKFVDERYLRHVREMTNALHADLHLMTGDLIDLAISDLPGALDFVTSLDPKHGLLMCEGNHDLIEDGPAFYSGTRRRGVPLLLDGGKAVRLPGRSSAVRILGLRWGGTGAGSPADEGFSRTVEQLTASKQPEEFPILLAHHPHAFDAAAAAGIPLTLAGHTHGGLLMLSERVGPAALMYRYFSGLYRKSDSHLFVSNGVGSWYPVRVNAQPEIVHFTLRSV</sequence>
<feature type="transmembrane region" description="Helical" evidence="2">
    <location>
        <begin position="75"/>
        <end position="93"/>
    </location>
</feature>
<dbReference type="SUPFAM" id="SSF56300">
    <property type="entry name" value="Metallo-dependent phosphatases"/>
    <property type="match status" value="1"/>
</dbReference>
<dbReference type="InterPro" id="IPR029052">
    <property type="entry name" value="Metallo-depent_PP-like"/>
</dbReference>
<keyword evidence="5" id="KW-1185">Reference proteome</keyword>
<dbReference type="KEGG" id="hbs:IPV69_18570"/>
<dbReference type="InterPro" id="IPR051158">
    <property type="entry name" value="Metallophosphoesterase_sf"/>
</dbReference>
<evidence type="ECO:0000256" key="1">
    <source>
        <dbReference type="SAM" id="MobiDB-lite"/>
    </source>
</evidence>
<dbReference type="Pfam" id="PF00149">
    <property type="entry name" value="Metallophos"/>
    <property type="match status" value="1"/>
</dbReference>
<dbReference type="GO" id="GO:0016787">
    <property type="term" value="F:hydrolase activity"/>
    <property type="evidence" value="ECO:0007669"/>
    <property type="project" value="InterPro"/>
</dbReference>
<feature type="region of interest" description="Disordered" evidence="1">
    <location>
        <begin position="110"/>
        <end position="140"/>
    </location>
</feature>
<dbReference type="InterPro" id="IPR004843">
    <property type="entry name" value="Calcineurin-like_PHP"/>
</dbReference>
<feature type="domain" description="Calcineurin-like phosphoesterase" evidence="3">
    <location>
        <begin position="197"/>
        <end position="369"/>
    </location>
</feature>
<accession>A0A7M2WS27</accession>